<proteinExistence type="predicted"/>
<accession>A0ABR4FYI5</accession>
<evidence type="ECO:0000313" key="3">
    <source>
        <dbReference type="EMBL" id="KAL2788310.1"/>
    </source>
</evidence>
<gene>
    <name evidence="3" type="ORF">BJX66DRAFT_340350</name>
</gene>
<keyword evidence="2" id="KW-1133">Transmembrane helix</keyword>
<dbReference type="Proteomes" id="UP001610563">
    <property type="component" value="Unassembled WGS sequence"/>
</dbReference>
<sequence>MANSSRKCYFPSGVIAETNVPCSGEEYTSCCHYTDICLSNGLCLSAGQQPYTLSRGSCTNQRWDQGCPEYCADVNPDGGCSIVNFSFRNRVSRYCCGTATLDGSELACRDGDDFTVPTGDVLAGYALLKNVTSLNVTSDSPTHSNSTSSCPTCSPCINTLSCNETTVGVGVGVPLGIIALATIGWALWERRRRKQAPVFAVTPSPGSSPGEVKPSAIYDTGVYATDRKPERMSELDSQRPVAELNA</sequence>
<keyword evidence="4" id="KW-1185">Reference proteome</keyword>
<comment type="caution">
    <text evidence="3">The sequence shown here is derived from an EMBL/GenBank/DDBJ whole genome shotgun (WGS) entry which is preliminary data.</text>
</comment>
<reference evidence="3 4" key="1">
    <citation type="submission" date="2024-07" db="EMBL/GenBank/DDBJ databases">
        <title>Section-level genome sequencing and comparative genomics of Aspergillus sections Usti and Cavernicolus.</title>
        <authorList>
            <consortium name="Lawrence Berkeley National Laboratory"/>
            <person name="Nybo J.L."/>
            <person name="Vesth T.C."/>
            <person name="Theobald S."/>
            <person name="Frisvad J.C."/>
            <person name="Larsen T.O."/>
            <person name="Kjaerboelling I."/>
            <person name="Rothschild-Mancinelli K."/>
            <person name="Lyhne E.K."/>
            <person name="Kogle M.E."/>
            <person name="Barry K."/>
            <person name="Clum A."/>
            <person name="Na H."/>
            <person name="Ledsgaard L."/>
            <person name="Lin J."/>
            <person name="Lipzen A."/>
            <person name="Kuo A."/>
            <person name="Riley R."/>
            <person name="Mondo S."/>
            <person name="Labutti K."/>
            <person name="Haridas S."/>
            <person name="Pangalinan J."/>
            <person name="Salamov A.A."/>
            <person name="Simmons B.A."/>
            <person name="Magnuson J.K."/>
            <person name="Chen J."/>
            <person name="Drula E."/>
            <person name="Henrissat B."/>
            <person name="Wiebenga A."/>
            <person name="Lubbers R.J."/>
            <person name="Gomes A.C."/>
            <person name="Makela M.R."/>
            <person name="Stajich J."/>
            <person name="Grigoriev I.V."/>
            <person name="Mortensen U.H."/>
            <person name="De Vries R.P."/>
            <person name="Baker S.E."/>
            <person name="Andersen M.R."/>
        </authorList>
    </citation>
    <scope>NUCLEOTIDE SEQUENCE [LARGE SCALE GENOMIC DNA]</scope>
    <source>
        <strain evidence="3 4">CBS 209.92</strain>
    </source>
</reference>
<name>A0ABR4FYI5_9EURO</name>
<evidence type="ECO:0000313" key="4">
    <source>
        <dbReference type="Proteomes" id="UP001610563"/>
    </source>
</evidence>
<organism evidence="3 4">
    <name type="scientific">Aspergillus keveii</name>
    <dbReference type="NCBI Taxonomy" id="714993"/>
    <lineage>
        <taxon>Eukaryota</taxon>
        <taxon>Fungi</taxon>
        <taxon>Dikarya</taxon>
        <taxon>Ascomycota</taxon>
        <taxon>Pezizomycotina</taxon>
        <taxon>Eurotiomycetes</taxon>
        <taxon>Eurotiomycetidae</taxon>
        <taxon>Eurotiales</taxon>
        <taxon>Aspergillaceae</taxon>
        <taxon>Aspergillus</taxon>
        <taxon>Aspergillus subgen. Nidulantes</taxon>
    </lineage>
</organism>
<feature type="transmembrane region" description="Helical" evidence="2">
    <location>
        <begin position="167"/>
        <end position="188"/>
    </location>
</feature>
<keyword evidence="2" id="KW-0472">Membrane</keyword>
<protein>
    <submittedName>
        <fullName evidence="3">Uncharacterized protein</fullName>
    </submittedName>
</protein>
<feature type="region of interest" description="Disordered" evidence="1">
    <location>
        <begin position="227"/>
        <end position="246"/>
    </location>
</feature>
<evidence type="ECO:0000256" key="2">
    <source>
        <dbReference type="SAM" id="Phobius"/>
    </source>
</evidence>
<evidence type="ECO:0000256" key="1">
    <source>
        <dbReference type="SAM" id="MobiDB-lite"/>
    </source>
</evidence>
<dbReference type="EMBL" id="JBFTWV010000081">
    <property type="protein sequence ID" value="KAL2788310.1"/>
    <property type="molecule type" value="Genomic_DNA"/>
</dbReference>
<keyword evidence="2" id="KW-0812">Transmembrane</keyword>
<feature type="compositionally biased region" description="Basic and acidic residues" evidence="1">
    <location>
        <begin position="227"/>
        <end position="237"/>
    </location>
</feature>